<dbReference type="Pfam" id="PF01230">
    <property type="entry name" value="HIT"/>
    <property type="match status" value="1"/>
</dbReference>
<dbReference type="SUPFAM" id="SSF54197">
    <property type="entry name" value="HIT-like"/>
    <property type="match status" value="1"/>
</dbReference>
<evidence type="ECO:0000256" key="1">
    <source>
        <dbReference type="PROSITE-ProRule" id="PRU00464"/>
    </source>
</evidence>
<gene>
    <name evidence="3" type="ORF">NDK47_17175</name>
</gene>
<dbReference type="Proteomes" id="UP001056500">
    <property type="component" value="Chromosome"/>
</dbReference>
<dbReference type="RefSeq" id="WP_251870964.1">
    <property type="nucleotide sequence ID" value="NZ_CP098755.1"/>
</dbReference>
<feature type="domain" description="HIT" evidence="2">
    <location>
        <begin position="17"/>
        <end position="122"/>
    </location>
</feature>
<dbReference type="InterPro" id="IPR036265">
    <property type="entry name" value="HIT-like_sf"/>
</dbReference>
<dbReference type="PANTHER" id="PTHR46648">
    <property type="entry name" value="HIT FAMILY PROTEIN 1"/>
    <property type="match status" value="1"/>
</dbReference>
<accession>A0ABY4W9N8</accession>
<dbReference type="InterPro" id="IPR001310">
    <property type="entry name" value="Histidine_triad_HIT"/>
</dbReference>
<proteinExistence type="predicted"/>
<evidence type="ECO:0000313" key="4">
    <source>
        <dbReference type="Proteomes" id="UP001056500"/>
    </source>
</evidence>
<name>A0ABY4W9N8_9BACL</name>
<feature type="short sequence motif" description="Histidine triad motif" evidence="1">
    <location>
        <begin position="107"/>
        <end position="111"/>
    </location>
</feature>
<dbReference type="PROSITE" id="PS51084">
    <property type="entry name" value="HIT_2"/>
    <property type="match status" value="1"/>
</dbReference>
<sequence>MQQIEYSHTSIAVGNCVGCHLALGFEAVHTVYENDRLRCILDIDPFAEGHTLVLPKEHVKEWSEMDDALALAVIEAIQKVSAALNELYQPDGITVCQNGGRFSDLNHFHLHIIPRFQGDGFAWSEPIHLHGAEERLAETREKIAAMISSLQSR</sequence>
<dbReference type="PRINTS" id="PR00332">
    <property type="entry name" value="HISTRIAD"/>
</dbReference>
<protein>
    <submittedName>
        <fullName evidence="3">HIT family protein</fullName>
    </submittedName>
</protein>
<reference evidence="3" key="1">
    <citation type="submission" date="2022-06" db="EMBL/GenBank/DDBJ databases">
        <title>Genome sequencing of Brevibacillus sp. BB3-R1.</title>
        <authorList>
            <person name="Heo J."/>
            <person name="Lee D."/>
            <person name="Won M."/>
            <person name="Han B.-H."/>
            <person name="Hong S.-B."/>
            <person name="Kwon S.-W."/>
        </authorList>
    </citation>
    <scope>NUCLEOTIDE SEQUENCE</scope>
    <source>
        <strain evidence="3">BB3-R1</strain>
    </source>
</reference>
<keyword evidence="4" id="KW-1185">Reference proteome</keyword>
<dbReference type="EMBL" id="CP098755">
    <property type="protein sequence ID" value="USG63885.1"/>
    <property type="molecule type" value="Genomic_DNA"/>
</dbReference>
<dbReference type="InterPro" id="IPR011146">
    <property type="entry name" value="HIT-like"/>
</dbReference>
<organism evidence="3 4">
    <name type="scientific">Brevibacillus ruminantium</name>
    <dbReference type="NCBI Taxonomy" id="2950604"/>
    <lineage>
        <taxon>Bacteria</taxon>
        <taxon>Bacillati</taxon>
        <taxon>Bacillota</taxon>
        <taxon>Bacilli</taxon>
        <taxon>Bacillales</taxon>
        <taxon>Paenibacillaceae</taxon>
        <taxon>Brevibacillus</taxon>
    </lineage>
</organism>
<dbReference type="PANTHER" id="PTHR46648:SF1">
    <property type="entry name" value="ADENOSINE 5'-MONOPHOSPHORAMIDASE HNT1"/>
    <property type="match status" value="1"/>
</dbReference>
<evidence type="ECO:0000313" key="3">
    <source>
        <dbReference type="EMBL" id="USG63885.1"/>
    </source>
</evidence>
<dbReference type="Gene3D" id="3.30.428.10">
    <property type="entry name" value="HIT-like"/>
    <property type="match status" value="1"/>
</dbReference>
<evidence type="ECO:0000259" key="2">
    <source>
        <dbReference type="PROSITE" id="PS51084"/>
    </source>
</evidence>